<evidence type="ECO:0000313" key="2">
    <source>
        <dbReference type="EMBL" id="RKE94155.1"/>
    </source>
</evidence>
<accession>A0A420DIX9</accession>
<dbReference type="Proteomes" id="UP000284407">
    <property type="component" value="Unassembled WGS sequence"/>
</dbReference>
<feature type="domain" description="HTH cro/C1-type" evidence="1">
    <location>
        <begin position="11"/>
        <end position="65"/>
    </location>
</feature>
<protein>
    <recommendedName>
        <fullName evidence="1">HTH cro/C1-type domain-containing protein</fullName>
    </recommendedName>
</protein>
<dbReference type="EMBL" id="RAQK01000002">
    <property type="protein sequence ID" value="RKE94155.1"/>
    <property type="molecule type" value="Genomic_DNA"/>
</dbReference>
<sequence length="431" mass="45464">MARETITGSRIRERRVMQGIKQADLARTIGISASYLNLIEHNRRRIGGKLLLAIASALEVEPQSLTEGAEAALLGVLGEAAVAANMPAEDAALAEAFAGRYPGWAAALAISQRRVAALERTVETLGDRMAHDPLLADAMHELLTTAAAVRSTAEILAGDAPLEREWQNRFHANLDADSARLATSAQSLVTYLERGEGPSAAGKSPQEEVEAFLAAQNFHFPLLEEPQTGGEAVEDVLEGGDAALSNAARYILRGVLGQMRDDAAVLPLPVLEGAIAVQGHDPVALARRLHVTPSVMLRRLAVLPALGAGLVVCDRSGTVIFRKSISGFSVPRFDSCCPLWPLFGAFGAVGSVLHERLGQLGRGQIQFDAYATTDLGSAAGYNAPAPARSVMLLVPAPAGDQSRPLRAVGATCRICPHASCSARREPSVMAT</sequence>
<dbReference type="Pfam" id="PF01381">
    <property type="entry name" value="HTH_3"/>
    <property type="match status" value="1"/>
</dbReference>
<dbReference type="InterPro" id="IPR001387">
    <property type="entry name" value="Cro/C1-type_HTH"/>
</dbReference>
<evidence type="ECO:0000259" key="1">
    <source>
        <dbReference type="PROSITE" id="PS50943"/>
    </source>
</evidence>
<dbReference type="STRING" id="1443111.Z949_1234"/>
<evidence type="ECO:0000313" key="3">
    <source>
        <dbReference type="Proteomes" id="UP000284407"/>
    </source>
</evidence>
<dbReference type="GO" id="GO:0003677">
    <property type="term" value="F:DNA binding"/>
    <property type="evidence" value="ECO:0007669"/>
    <property type="project" value="InterPro"/>
</dbReference>
<reference evidence="2 3" key="1">
    <citation type="submission" date="2018-09" db="EMBL/GenBank/DDBJ databases">
        <title>Genomic Encyclopedia of Archaeal and Bacterial Type Strains, Phase II (KMG-II): from individual species to whole genera.</title>
        <authorList>
            <person name="Goeker M."/>
        </authorList>
    </citation>
    <scope>NUCLEOTIDE SEQUENCE [LARGE SCALE GENOMIC DNA]</scope>
    <source>
        <strain evidence="2 3">DSM 11458</strain>
    </source>
</reference>
<dbReference type="RefSeq" id="WP_025061813.1">
    <property type="nucleotide sequence ID" value="NZ_RAQK01000002.1"/>
</dbReference>
<dbReference type="CDD" id="cd00093">
    <property type="entry name" value="HTH_XRE"/>
    <property type="match status" value="1"/>
</dbReference>
<dbReference type="OrthoDB" id="7790108at2"/>
<keyword evidence="3" id="KW-1185">Reference proteome</keyword>
<dbReference type="SUPFAM" id="SSF47413">
    <property type="entry name" value="lambda repressor-like DNA-binding domains"/>
    <property type="match status" value="1"/>
</dbReference>
<organism evidence="2 3">
    <name type="scientific">Sulfitobacter guttiformis</name>
    <dbReference type="NCBI Taxonomy" id="74349"/>
    <lineage>
        <taxon>Bacteria</taxon>
        <taxon>Pseudomonadati</taxon>
        <taxon>Pseudomonadota</taxon>
        <taxon>Alphaproteobacteria</taxon>
        <taxon>Rhodobacterales</taxon>
        <taxon>Roseobacteraceae</taxon>
        <taxon>Sulfitobacter</taxon>
    </lineage>
</organism>
<dbReference type="InterPro" id="IPR010982">
    <property type="entry name" value="Lambda_DNA-bd_dom_sf"/>
</dbReference>
<comment type="caution">
    <text evidence="2">The sequence shown here is derived from an EMBL/GenBank/DDBJ whole genome shotgun (WGS) entry which is preliminary data.</text>
</comment>
<name>A0A420DIX9_9RHOB</name>
<dbReference type="InterPro" id="IPR018653">
    <property type="entry name" value="ScfR_C"/>
</dbReference>
<dbReference type="Gene3D" id="1.10.260.40">
    <property type="entry name" value="lambda repressor-like DNA-binding domains"/>
    <property type="match status" value="1"/>
</dbReference>
<dbReference type="AlphaFoldDB" id="A0A420DIX9"/>
<proteinExistence type="predicted"/>
<dbReference type="PROSITE" id="PS50943">
    <property type="entry name" value="HTH_CROC1"/>
    <property type="match status" value="1"/>
</dbReference>
<dbReference type="SMART" id="SM00530">
    <property type="entry name" value="HTH_XRE"/>
    <property type="match status" value="1"/>
</dbReference>
<dbReference type="Pfam" id="PF09856">
    <property type="entry name" value="ScfRs"/>
    <property type="match status" value="1"/>
</dbReference>
<gene>
    <name evidence="2" type="ORF">C8N30_3264</name>
</gene>